<accession>A0AAE4MJP0</accession>
<proteinExistence type="predicted"/>
<evidence type="ECO:0000313" key="1">
    <source>
        <dbReference type="EMBL" id="MDV0446878.1"/>
    </source>
</evidence>
<comment type="caution">
    <text evidence="1">The sequence shown here is derived from an EMBL/GenBank/DDBJ whole genome shotgun (WGS) entry which is preliminary data.</text>
</comment>
<dbReference type="AlphaFoldDB" id="A0AAE4MJP0"/>
<dbReference type="Proteomes" id="UP001271789">
    <property type="component" value="Unassembled WGS sequence"/>
</dbReference>
<organism evidence="1 2">
    <name type="scientific">Methanolapillus africanus</name>
    <dbReference type="NCBI Taxonomy" id="3028297"/>
    <lineage>
        <taxon>Archaea</taxon>
        <taxon>Methanobacteriati</taxon>
        <taxon>Methanobacteriota</taxon>
        <taxon>Stenosarchaea group</taxon>
        <taxon>Methanomicrobia</taxon>
        <taxon>Methanosarcinales</taxon>
        <taxon>Methanosarcinaceae</taxon>
        <taxon>Methanolapillus</taxon>
    </lineage>
</organism>
<sequence length="140" mass="15738">MKMRSIFLFLLVGLTLFACVFASGCMSTTYKIEGKVLTENGSQPFGSATVYLQLEDITDPNHVVVLDKATIKNGADNNYSYVLVHDGYLNPKGIYTVSAWVDINGDMQKDYNDFTSRSIHRLEANILEQPFDIYVYPYTG</sequence>
<dbReference type="PROSITE" id="PS51257">
    <property type="entry name" value="PROKAR_LIPOPROTEIN"/>
    <property type="match status" value="1"/>
</dbReference>
<name>A0AAE4MJP0_9EURY</name>
<dbReference type="EMBL" id="JAWDKD010000014">
    <property type="protein sequence ID" value="MDV0446878.1"/>
    <property type="molecule type" value="Genomic_DNA"/>
</dbReference>
<reference evidence="1" key="1">
    <citation type="submission" date="2023-06" db="EMBL/GenBank/DDBJ databases">
        <title>Genome sequence of Methanosarcinaceae archaeon Ag5.</title>
        <authorList>
            <person name="Protasov E."/>
            <person name="Platt K."/>
            <person name="Poehlein A."/>
            <person name="Daniel R."/>
            <person name="Brune A."/>
        </authorList>
    </citation>
    <scope>NUCLEOTIDE SEQUENCE</scope>
    <source>
        <strain evidence="1">Ag5</strain>
    </source>
</reference>
<protein>
    <submittedName>
        <fullName evidence="1">Uncharacterized protein</fullName>
    </submittedName>
</protein>
<evidence type="ECO:0000313" key="2">
    <source>
        <dbReference type="Proteomes" id="UP001271789"/>
    </source>
</evidence>
<dbReference type="RefSeq" id="WP_338099292.1">
    <property type="nucleotide sequence ID" value="NZ_JAWDKD010000014.1"/>
</dbReference>
<gene>
    <name evidence="1" type="ORF">MsAg5_07410</name>
</gene>
<keyword evidence="2" id="KW-1185">Reference proteome</keyword>